<evidence type="ECO:0000256" key="1">
    <source>
        <dbReference type="ARBA" id="ARBA00000085"/>
    </source>
</evidence>
<dbReference type="Pfam" id="PF07730">
    <property type="entry name" value="HisKA_3"/>
    <property type="match status" value="1"/>
</dbReference>
<dbReference type="InterPro" id="IPR036890">
    <property type="entry name" value="HATPase_C_sf"/>
</dbReference>
<keyword evidence="10" id="KW-0812">Transmembrane</keyword>
<keyword evidence="7" id="KW-0067">ATP-binding</keyword>
<evidence type="ECO:0000256" key="6">
    <source>
        <dbReference type="ARBA" id="ARBA00022777"/>
    </source>
</evidence>
<dbReference type="InterPro" id="IPR003594">
    <property type="entry name" value="HATPase_dom"/>
</dbReference>
<name>A0A7G6X8V4_9ACTN</name>
<organism evidence="12 13">
    <name type="scientific">Kribbella qitaiheensis</name>
    <dbReference type="NCBI Taxonomy" id="1544730"/>
    <lineage>
        <taxon>Bacteria</taxon>
        <taxon>Bacillati</taxon>
        <taxon>Actinomycetota</taxon>
        <taxon>Actinomycetes</taxon>
        <taxon>Propionibacteriales</taxon>
        <taxon>Kribbellaceae</taxon>
        <taxon>Kribbella</taxon>
    </lineage>
</organism>
<evidence type="ECO:0000256" key="8">
    <source>
        <dbReference type="ARBA" id="ARBA00023012"/>
    </source>
</evidence>
<dbReference type="InterPro" id="IPR011712">
    <property type="entry name" value="Sig_transdc_His_kin_sub3_dim/P"/>
</dbReference>
<dbReference type="Pfam" id="PF23539">
    <property type="entry name" value="DUF7134"/>
    <property type="match status" value="1"/>
</dbReference>
<feature type="transmembrane region" description="Helical" evidence="10">
    <location>
        <begin position="147"/>
        <end position="166"/>
    </location>
</feature>
<keyword evidence="3" id="KW-0597">Phosphoprotein</keyword>
<keyword evidence="10" id="KW-0472">Membrane</keyword>
<dbReference type="GO" id="GO:0046983">
    <property type="term" value="F:protein dimerization activity"/>
    <property type="evidence" value="ECO:0007669"/>
    <property type="project" value="InterPro"/>
</dbReference>
<keyword evidence="13" id="KW-1185">Reference proteome</keyword>
<dbReference type="Proteomes" id="UP000515563">
    <property type="component" value="Chromosome"/>
</dbReference>
<evidence type="ECO:0000256" key="10">
    <source>
        <dbReference type="SAM" id="Phobius"/>
    </source>
</evidence>
<evidence type="ECO:0000256" key="9">
    <source>
        <dbReference type="SAM" id="MobiDB-lite"/>
    </source>
</evidence>
<feature type="compositionally biased region" description="Polar residues" evidence="9">
    <location>
        <begin position="401"/>
        <end position="410"/>
    </location>
</feature>
<evidence type="ECO:0000256" key="2">
    <source>
        <dbReference type="ARBA" id="ARBA00012438"/>
    </source>
</evidence>
<evidence type="ECO:0000259" key="11">
    <source>
        <dbReference type="SMART" id="SM00387"/>
    </source>
</evidence>
<dbReference type="InterPro" id="IPR055558">
    <property type="entry name" value="DUF7134"/>
</dbReference>
<dbReference type="PANTHER" id="PTHR24421:SF10">
    <property type="entry name" value="NITRATE_NITRITE SENSOR PROTEIN NARQ"/>
    <property type="match status" value="1"/>
</dbReference>
<feature type="transmembrane region" description="Helical" evidence="10">
    <location>
        <begin position="17"/>
        <end position="37"/>
    </location>
</feature>
<feature type="transmembrane region" description="Helical" evidence="10">
    <location>
        <begin position="49"/>
        <end position="70"/>
    </location>
</feature>
<feature type="transmembrane region" description="Helical" evidence="10">
    <location>
        <begin position="75"/>
        <end position="91"/>
    </location>
</feature>
<dbReference type="KEGG" id="kqi:F1D05_38205"/>
<dbReference type="PANTHER" id="PTHR24421">
    <property type="entry name" value="NITRATE/NITRITE SENSOR PROTEIN NARX-RELATED"/>
    <property type="match status" value="1"/>
</dbReference>
<keyword evidence="10" id="KW-1133">Transmembrane helix</keyword>
<dbReference type="Gene3D" id="1.20.5.1930">
    <property type="match status" value="1"/>
</dbReference>
<dbReference type="GO" id="GO:0005524">
    <property type="term" value="F:ATP binding"/>
    <property type="evidence" value="ECO:0007669"/>
    <property type="project" value="UniProtKB-KW"/>
</dbReference>
<dbReference type="InterPro" id="IPR050482">
    <property type="entry name" value="Sensor_HK_TwoCompSys"/>
</dbReference>
<keyword evidence="4" id="KW-0808">Transferase</keyword>
<keyword evidence="5" id="KW-0547">Nucleotide-binding</keyword>
<proteinExistence type="predicted"/>
<dbReference type="SUPFAM" id="SSF55874">
    <property type="entry name" value="ATPase domain of HSP90 chaperone/DNA topoisomerase II/histidine kinase"/>
    <property type="match status" value="1"/>
</dbReference>
<evidence type="ECO:0000256" key="5">
    <source>
        <dbReference type="ARBA" id="ARBA00022741"/>
    </source>
</evidence>
<evidence type="ECO:0000256" key="4">
    <source>
        <dbReference type="ARBA" id="ARBA00022679"/>
    </source>
</evidence>
<keyword evidence="6 12" id="KW-0418">Kinase</keyword>
<sequence length="410" mass="43400">MSGIGQRLREADARHPLVLDTAIVAVAFVLFCLPDLVGGDGGPRELDHAFAPLPPAGMLVLQAGLILPLLWRRRAPFVAFAVIALVVLIQWSQSAWLRADIALLIALYSLTLHGQLRSMFVAAGIVVLVLVVVAVRLSAVVSAGEGVFFLVCAVTAATALGLVVRIRRSQLAGLRERAARLEIERDQRAKLAAAGERTRVAREMHDIVGHNLSVMITLADGGAYAAGATPERATEALGLIGDTGRQAMGELRRMLGALREHNDAPELSPQPNIADIDNLCRRTRAAGPSIVYRTTGDVDAMDRGIQLTAYRIVQEALTNTLKHAGPQTQAEVWVNVAESRLQIRVQDSGPPGGPAEPSAGEGHGLVGMKERAAMYGGSVLAGPLPGGGGGWTLEAELDLDPSTNPLEGDR</sequence>
<feature type="region of interest" description="Disordered" evidence="9">
    <location>
        <begin position="386"/>
        <end position="410"/>
    </location>
</feature>
<dbReference type="AlphaFoldDB" id="A0A7G6X8V4"/>
<reference evidence="12 13" key="2">
    <citation type="journal article" date="2020" name="Microbiol. Resour. Announc.">
        <title>Antarctic desert soil bacteria exhibit high novel natural product potential, evaluated through long-read genome sequencing and comparative genomics.</title>
        <authorList>
            <person name="Benaud N."/>
            <person name="Edwards R.J."/>
            <person name="Amos T.G."/>
            <person name="D'Agostino P.M."/>
            <person name="Gutierrez-Chavez C."/>
            <person name="Montgomery K."/>
            <person name="Nicetic I."/>
            <person name="Ferrari B.C."/>
        </authorList>
    </citation>
    <scope>NUCLEOTIDE SEQUENCE [LARGE SCALE GENOMIC DNA]</scope>
    <source>
        <strain evidence="12 13">SPB151</strain>
    </source>
</reference>
<feature type="transmembrane region" description="Helical" evidence="10">
    <location>
        <begin position="120"/>
        <end position="141"/>
    </location>
</feature>
<accession>A0A7G6X8V4</accession>
<dbReference type="SMART" id="SM00387">
    <property type="entry name" value="HATPase_c"/>
    <property type="match status" value="1"/>
</dbReference>
<dbReference type="Pfam" id="PF02518">
    <property type="entry name" value="HATPase_c"/>
    <property type="match status" value="1"/>
</dbReference>
<gene>
    <name evidence="12" type="ORF">F1D05_38205</name>
</gene>
<dbReference type="CDD" id="cd16917">
    <property type="entry name" value="HATPase_UhpB-NarQ-NarX-like"/>
    <property type="match status" value="1"/>
</dbReference>
<evidence type="ECO:0000313" key="13">
    <source>
        <dbReference type="Proteomes" id="UP000515563"/>
    </source>
</evidence>
<reference evidence="13" key="1">
    <citation type="submission" date="2019-09" db="EMBL/GenBank/DDBJ databases">
        <title>Antimicrobial potential of Antarctic Bacteria.</title>
        <authorList>
            <person name="Benaud N."/>
            <person name="Edwards R.J."/>
            <person name="Ferrari B.C."/>
        </authorList>
    </citation>
    <scope>NUCLEOTIDE SEQUENCE [LARGE SCALE GENOMIC DNA]</scope>
    <source>
        <strain evidence="13">SPB151</strain>
    </source>
</reference>
<dbReference type="Gene3D" id="3.30.565.10">
    <property type="entry name" value="Histidine kinase-like ATPase, C-terminal domain"/>
    <property type="match status" value="1"/>
</dbReference>
<protein>
    <recommendedName>
        <fullName evidence="2">histidine kinase</fullName>
        <ecNumber evidence="2">2.7.13.3</ecNumber>
    </recommendedName>
</protein>
<dbReference type="GO" id="GO:0016020">
    <property type="term" value="C:membrane"/>
    <property type="evidence" value="ECO:0007669"/>
    <property type="project" value="InterPro"/>
</dbReference>
<dbReference type="EC" id="2.7.13.3" evidence="2"/>
<feature type="domain" description="Histidine kinase/HSP90-like ATPase" evidence="11">
    <location>
        <begin position="304"/>
        <end position="403"/>
    </location>
</feature>
<comment type="catalytic activity">
    <reaction evidence="1">
        <text>ATP + protein L-histidine = ADP + protein N-phospho-L-histidine.</text>
        <dbReference type="EC" id="2.7.13.3"/>
    </reaction>
</comment>
<keyword evidence="8" id="KW-0902">Two-component regulatory system</keyword>
<dbReference type="RefSeq" id="WP_185445084.1">
    <property type="nucleotide sequence ID" value="NZ_CP043661.1"/>
</dbReference>
<dbReference type="GO" id="GO:0000155">
    <property type="term" value="F:phosphorelay sensor kinase activity"/>
    <property type="evidence" value="ECO:0007669"/>
    <property type="project" value="InterPro"/>
</dbReference>
<evidence type="ECO:0000256" key="7">
    <source>
        <dbReference type="ARBA" id="ARBA00022840"/>
    </source>
</evidence>
<evidence type="ECO:0000256" key="3">
    <source>
        <dbReference type="ARBA" id="ARBA00022553"/>
    </source>
</evidence>
<dbReference type="EMBL" id="CP043661">
    <property type="protein sequence ID" value="QNE22669.1"/>
    <property type="molecule type" value="Genomic_DNA"/>
</dbReference>
<evidence type="ECO:0000313" key="12">
    <source>
        <dbReference type="EMBL" id="QNE22669.1"/>
    </source>
</evidence>